<feature type="compositionally biased region" description="Low complexity" evidence="8">
    <location>
        <begin position="612"/>
        <end position="621"/>
    </location>
</feature>
<gene>
    <name evidence="10" type="ORF">PODLI_1B022224</name>
</gene>
<dbReference type="GO" id="GO:0005634">
    <property type="term" value="C:nucleus"/>
    <property type="evidence" value="ECO:0007669"/>
    <property type="project" value="UniProtKB-SubCell"/>
</dbReference>
<dbReference type="PANTHER" id="PTHR48025:SF1">
    <property type="entry name" value="RRM DOMAIN-CONTAINING PROTEIN"/>
    <property type="match status" value="1"/>
</dbReference>
<evidence type="ECO:0000259" key="9">
    <source>
        <dbReference type="PROSITE" id="PS50102"/>
    </source>
</evidence>
<keyword evidence="4" id="KW-0677">Repeat</keyword>
<keyword evidence="11" id="KW-1185">Reference proteome</keyword>
<dbReference type="GO" id="GO:0003729">
    <property type="term" value="F:mRNA binding"/>
    <property type="evidence" value="ECO:0007669"/>
    <property type="project" value="TreeGrafter"/>
</dbReference>
<evidence type="ECO:0000256" key="7">
    <source>
        <dbReference type="PROSITE-ProRule" id="PRU00176"/>
    </source>
</evidence>
<keyword evidence="6" id="KW-0539">Nucleus</keyword>
<dbReference type="InterPro" id="IPR050502">
    <property type="entry name" value="Euk_RNA-bind_prot"/>
</dbReference>
<dbReference type="GO" id="GO:0005737">
    <property type="term" value="C:cytoplasm"/>
    <property type="evidence" value="ECO:0007669"/>
    <property type="project" value="UniProtKB-SubCell"/>
</dbReference>
<comment type="subcellular location">
    <subcellularLocation>
        <location evidence="2">Cytoplasm</location>
    </subcellularLocation>
    <subcellularLocation>
        <location evidence="1">Nucleus</location>
    </subcellularLocation>
</comment>
<sequence length="825" mass="89354">MSGGARGRRRRARPSSSPLFVCSVAAGSCARGGAQLPPPQAPAPCRRPRPKPSPPRLALFPHSLPPPPGRCESCVRVRAGKMAASSGSSGAELPGTLGESEGAEAGTPRALAPEEIARRLRGTRRELSNRRKILLRNLPAESSSQEIHNLLKDFELKYCYVDKNKRTAFVTLLNGEQAQNAIRLFHQYSLRGKEISVQLQPTDALLCITNLPRSYTLQEFEELVRPYGNVERHFLIYSEITGYSKGYGFVEYMKKDSAAKARLDLLGKQVGGNALFAQWMDVNQLTPELIHSKCLCVENLPTDYTDAEDLMQTFSSKYNPVFYQLAQDEDSSVDGFAVVEYETAEQAEEVQQGTDGLTFREKRVHVSYCAPGAPGRGTLATLIAAQRMMRNNRKGLLPEPNAVQIMKSLNTPAMLQMLLQPQLHGCSNKLAVLGAPMSVPHLVNPSINPAFLHFNNVHQGPVLGNASSLLLQNLSNLQLAQLAKLENIQTNSKPGLLGEPPGVLLQTMLGMGAVPSVTTDMGSHGEARNLSNRTAAQTPVATGIGMLPFFPNQHVSGQAVPRQNNTQDKLSTAVGLTEGTGSGSQGYLQSLPNVAAGGLRAGHLKQQGQAKSPDSSLGSSSKNQTSLLGEPPKEIHLSTNPYLNLASVLPSVCLSAAIASKSSNTKQQAGLSNNSLSAAAAQGTTAQQPVESYFNYSPQYEDYTQDSVQQWYQQYAQAYHTIQTRVGELENGGSEESDSGVYGDFSSYLQVMPSYYAATQGSFHPGILPLAPQNPLKMAPIRNEKRGSSYLITTPEDGPVEYVGQQTQGSGVHYAELYLKRKRVY</sequence>
<evidence type="ECO:0000256" key="8">
    <source>
        <dbReference type="SAM" id="MobiDB-lite"/>
    </source>
</evidence>
<dbReference type="PROSITE" id="PS50102">
    <property type="entry name" value="RRM"/>
    <property type="match status" value="3"/>
</dbReference>
<reference evidence="10" key="1">
    <citation type="submission" date="2022-12" db="EMBL/GenBank/DDBJ databases">
        <authorList>
            <person name="Alioto T."/>
            <person name="Alioto T."/>
            <person name="Gomez Garrido J."/>
        </authorList>
    </citation>
    <scope>NUCLEOTIDE SEQUENCE</scope>
</reference>
<dbReference type="SUPFAM" id="SSF54928">
    <property type="entry name" value="RNA-binding domain, RBD"/>
    <property type="match status" value="2"/>
</dbReference>
<keyword evidence="10" id="KW-0687">Ribonucleoprotein</keyword>
<dbReference type="Proteomes" id="UP001178461">
    <property type="component" value="Chromosome 6"/>
</dbReference>
<dbReference type="AlphaFoldDB" id="A0AA35KF70"/>
<evidence type="ECO:0000256" key="4">
    <source>
        <dbReference type="ARBA" id="ARBA00022737"/>
    </source>
</evidence>
<evidence type="ECO:0000256" key="6">
    <source>
        <dbReference type="ARBA" id="ARBA00023242"/>
    </source>
</evidence>
<keyword evidence="3" id="KW-0963">Cytoplasm</keyword>
<dbReference type="InterPro" id="IPR047943">
    <property type="entry name" value="RAVER2_RRM1"/>
</dbReference>
<proteinExistence type="predicted"/>
<dbReference type="PANTHER" id="PTHR48025">
    <property type="entry name" value="OS02G0815200 PROTEIN"/>
    <property type="match status" value="1"/>
</dbReference>
<accession>A0AA35KF70</accession>
<dbReference type="Pfam" id="PF00076">
    <property type="entry name" value="RRM_1"/>
    <property type="match status" value="2"/>
</dbReference>
<feature type="domain" description="RRM" evidence="9">
    <location>
        <begin position="204"/>
        <end position="282"/>
    </location>
</feature>
<organism evidence="10 11">
    <name type="scientific">Podarcis lilfordi</name>
    <name type="common">Lilford's wall lizard</name>
    <dbReference type="NCBI Taxonomy" id="74358"/>
    <lineage>
        <taxon>Eukaryota</taxon>
        <taxon>Metazoa</taxon>
        <taxon>Chordata</taxon>
        <taxon>Craniata</taxon>
        <taxon>Vertebrata</taxon>
        <taxon>Euteleostomi</taxon>
        <taxon>Lepidosauria</taxon>
        <taxon>Squamata</taxon>
        <taxon>Bifurcata</taxon>
        <taxon>Unidentata</taxon>
        <taxon>Episquamata</taxon>
        <taxon>Laterata</taxon>
        <taxon>Lacertibaenia</taxon>
        <taxon>Lacertidae</taxon>
        <taxon>Podarcis</taxon>
    </lineage>
</organism>
<protein>
    <submittedName>
        <fullName evidence="10">Ribonucleoprotein PTB-binding 2</fullName>
    </submittedName>
</protein>
<feature type="region of interest" description="Disordered" evidence="8">
    <location>
        <begin position="603"/>
        <end position="633"/>
    </location>
</feature>
<evidence type="ECO:0000256" key="5">
    <source>
        <dbReference type="ARBA" id="ARBA00022884"/>
    </source>
</evidence>
<dbReference type="Gene3D" id="3.30.70.330">
    <property type="match status" value="3"/>
</dbReference>
<feature type="region of interest" description="Disordered" evidence="8">
    <location>
        <begin position="31"/>
        <end position="64"/>
    </location>
</feature>
<dbReference type="SMART" id="SM00360">
    <property type="entry name" value="RRM"/>
    <property type="match status" value="3"/>
</dbReference>
<keyword evidence="5 7" id="KW-0694">RNA-binding</keyword>
<feature type="domain" description="RRM" evidence="9">
    <location>
        <begin position="131"/>
        <end position="202"/>
    </location>
</feature>
<dbReference type="FunFam" id="3.30.70.330:FF:000125">
    <property type="entry name" value="Putative ribonucleoprotein PTB-binding 1"/>
    <property type="match status" value="1"/>
</dbReference>
<dbReference type="EMBL" id="OX395131">
    <property type="protein sequence ID" value="CAI5777000.1"/>
    <property type="molecule type" value="Genomic_DNA"/>
</dbReference>
<dbReference type="GO" id="GO:1990904">
    <property type="term" value="C:ribonucleoprotein complex"/>
    <property type="evidence" value="ECO:0007669"/>
    <property type="project" value="UniProtKB-KW"/>
</dbReference>
<name>A0AA35KF70_9SAUR</name>
<dbReference type="InterPro" id="IPR012677">
    <property type="entry name" value="Nucleotide-bd_a/b_plait_sf"/>
</dbReference>
<evidence type="ECO:0000313" key="11">
    <source>
        <dbReference type="Proteomes" id="UP001178461"/>
    </source>
</evidence>
<evidence type="ECO:0000256" key="1">
    <source>
        <dbReference type="ARBA" id="ARBA00004123"/>
    </source>
</evidence>
<evidence type="ECO:0000256" key="3">
    <source>
        <dbReference type="ARBA" id="ARBA00022490"/>
    </source>
</evidence>
<dbReference type="InterPro" id="IPR035979">
    <property type="entry name" value="RBD_domain_sf"/>
</dbReference>
<dbReference type="CDD" id="cd12664">
    <property type="entry name" value="RRM1_RAVER2"/>
    <property type="match status" value="1"/>
</dbReference>
<evidence type="ECO:0000313" key="10">
    <source>
        <dbReference type="EMBL" id="CAI5777000.1"/>
    </source>
</evidence>
<dbReference type="InterPro" id="IPR000504">
    <property type="entry name" value="RRM_dom"/>
</dbReference>
<dbReference type="FunFam" id="3.30.70.330:FF:000116">
    <property type="entry name" value="Putative ribonucleoprotein PTB-binding 1"/>
    <property type="match status" value="1"/>
</dbReference>
<feature type="domain" description="RRM" evidence="9">
    <location>
        <begin position="293"/>
        <end position="371"/>
    </location>
</feature>
<evidence type="ECO:0000256" key="2">
    <source>
        <dbReference type="ARBA" id="ARBA00004496"/>
    </source>
</evidence>
<dbReference type="PROSITE" id="PS51257">
    <property type="entry name" value="PROKAR_LIPOPROTEIN"/>
    <property type="match status" value="1"/>
</dbReference>
<feature type="region of interest" description="Disordered" evidence="8">
    <location>
        <begin position="83"/>
        <end position="108"/>
    </location>
</feature>